<dbReference type="Pfam" id="PF00023">
    <property type="entry name" value="Ank"/>
    <property type="match status" value="1"/>
</dbReference>
<dbReference type="Gene3D" id="1.25.40.20">
    <property type="entry name" value="Ankyrin repeat-containing domain"/>
    <property type="match status" value="1"/>
</dbReference>
<evidence type="ECO:0000313" key="1">
    <source>
        <dbReference type="EMBL" id="ALF04999.1"/>
    </source>
</evidence>
<organism evidence="1 2">
    <name type="scientific">Vaccinia virus</name>
    <name type="common">VACV</name>
    <name type="synonym">Orthopoxvirus vaccinia</name>
    <dbReference type="NCBI Taxonomy" id="10245"/>
    <lineage>
        <taxon>Viruses</taxon>
        <taxon>Varidnaviria</taxon>
        <taxon>Bamfordvirae</taxon>
        <taxon>Nucleocytoviricota</taxon>
        <taxon>Pokkesviricetes</taxon>
        <taxon>Chitovirales</taxon>
        <taxon>Poxviridae</taxon>
        <taxon>Chordopoxvirinae</taxon>
        <taxon>Orthopoxvirus</taxon>
    </lineage>
</organism>
<proteinExistence type="predicted"/>
<evidence type="ECO:0000313" key="2">
    <source>
        <dbReference type="Proteomes" id="UP000097422"/>
    </source>
</evidence>
<dbReference type="EMBL" id="KT184690">
    <property type="protein sequence ID" value="ALF04999.1"/>
    <property type="molecule type" value="Genomic_DNA"/>
</dbReference>
<dbReference type="InterPro" id="IPR036770">
    <property type="entry name" value="Ankyrin_rpt-contain_sf"/>
</dbReference>
<dbReference type="Proteomes" id="UP000097422">
    <property type="component" value="Genome"/>
</dbReference>
<dbReference type="InterPro" id="IPR002110">
    <property type="entry name" value="Ankyrin_rpt"/>
</dbReference>
<dbReference type="SUPFAM" id="SSF48403">
    <property type="entry name" value="Ankyrin repeat"/>
    <property type="match status" value="1"/>
</dbReference>
<sequence>MFDYLENEEVALDELKQMLRDRDPNDTRNQFKNNALHAYLFNEHCNNVEVVKLLLDSGTNPLRKNWRQLTPLEEYTNSRHVKVNKDIAMALLEATGFSNINDFNIFSYMKSKNVDVDLIKVLVEHGFDLSVKCENHRSVIENYVMTMILFLKLLICS</sequence>
<accession>A0A0M5M860</accession>
<reference evidence="1 2" key="1">
    <citation type="journal article" date="2015" name="J. Virol.">
        <title>Genomic Analysis, Phenotype, and Virulence of the Historical Brazilian Smallpox Vaccine Strain IOC: Implications for the Origins and Evolutionary Relationships of Vaccinia Virus.</title>
        <authorList>
            <person name="Medaglia M.L."/>
            <person name="Moussatche N."/>
            <person name="Nitsche A."/>
            <person name="Dabrowski P.W."/>
            <person name="Li Y."/>
            <person name="Damon I.K."/>
            <person name="Lucas C.G."/>
            <person name="Arruda L.B."/>
            <person name="Damaso C.R."/>
        </authorList>
    </citation>
    <scope>NUCLEOTIDE SEQUENCE [LARGE SCALE GENOMIC DNA]</scope>
    <source>
        <strain evidence="1">IOC</strain>
    </source>
</reference>
<protein>
    <submittedName>
        <fullName evidence="1">77 kDa cowpox host-range ankyrin-like protein</fullName>
    </submittedName>
</protein>
<name>A0A0M5M860_VACCV</name>
<dbReference type="SMART" id="SM00248">
    <property type="entry name" value="ANK"/>
    <property type="match status" value="2"/>
</dbReference>
<gene>
    <name evidence="1" type="ORF">VACV_IOC_B141_027</name>
</gene>